<name>A0A9N9S307_9DIPT</name>
<dbReference type="FunFam" id="3.40.570.10:FF:000007">
    <property type="entry name" value="Alkaline nuclease"/>
    <property type="match status" value="2"/>
</dbReference>
<keyword evidence="2" id="KW-0540">Nuclease</keyword>
<proteinExistence type="inferred from homology"/>
<keyword evidence="6" id="KW-0732">Signal</keyword>
<feature type="domain" description="DNA/RNA non-specific endonuclease/pyrophosphatase/phosphodiesterase" evidence="7">
    <location>
        <begin position="361"/>
        <end position="619"/>
    </location>
</feature>
<dbReference type="Pfam" id="PF01223">
    <property type="entry name" value="Endonuclease_NS"/>
    <property type="match status" value="2"/>
</dbReference>
<evidence type="ECO:0000313" key="9">
    <source>
        <dbReference type="Proteomes" id="UP001153620"/>
    </source>
</evidence>
<protein>
    <recommendedName>
        <fullName evidence="7">DNA/RNA non-specific endonuclease/pyrophosphatase/phosphodiesterase domain-containing protein</fullName>
    </recommendedName>
</protein>
<dbReference type="Proteomes" id="UP001153620">
    <property type="component" value="Chromosome 4"/>
</dbReference>
<keyword evidence="5" id="KW-0479">Metal-binding</keyword>
<dbReference type="InterPro" id="IPR044929">
    <property type="entry name" value="DNA/RNA_non-sp_Endonuclease_sf"/>
</dbReference>
<keyword evidence="3" id="KW-0378">Hydrolase</keyword>
<dbReference type="GO" id="GO:0005743">
    <property type="term" value="C:mitochondrial inner membrane"/>
    <property type="evidence" value="ECO:0007669"/>
    <property type="project" value="TreeGrafter"/>
</dbReference>
<feature type="active site" description="Proton acceptor" evidence="4">
    <location>
        <position position="449"/>
    </location>
</feature>
<reference evidence="8" key="1">
    <citation type="submission" date="2022-01" db="EMBL/GenBank/DDBJ databases">
        <authorList>
            <person name="King R."/>
        </authorList>
    </citation>
    <scope>NUCLEOTIDE SEQUENCE</scope>
</reference>
<dbReference type="SUPFAM" id="SSF54060">
    <property type="entry name" value="His-Me finger endonucleases"/>
    <property type="match status" value="2"/>
</dbReference>
<evidence type="ECO:0000256" key="3">
    <source>
        <dbReference type="ARBA" id="ARBA00022759"/>
    </source>
</evidence>
<feature type="domain" description="DNA/RNA non-specific endonuclease/pyrophosphatase/phosphodiesterase" evidence="7">
    <location>
        <begin position="739"/>
        <end position="983"/>
    </location>
</feature>
<feature type="binding site" evidence="5">
    <location>
        <position position="479"/>
    </location>
    <ligand>
        <name>Mg(2+)</name>
        <dbReference type="ChEBI" id="CHEBI:18420"/>
        <note>catalytic</note>
    </ligand>
</feature>
<dbReference type="AlphaFoldDB" id="A0A9N9S307"/>
<evidence type="ECO:0000256" key="2">
    <source>
        <dbReference type="ARBA" id="ARBA00022722"/>
    </source>
</evidence>
<keyword evidence="3" id="KW-0255">Endonuclease</keyword>
<evidence type="ECO:0000256" key="5">
    <source>
        <dbReference type="PIRSR" id="PIRSR640255-2"/>
    </source>
</evidence>
<dbReference type="InterPro" id="IPR044925">
    <property type="entry name" value="His-Me_finger_sf"/>
</dbReference>
<evidence type="ECO:0000256" key="1">
    <source>
        <dbReference type="ARBA" id="ARBA00010052"/>
    </source>
</evidence>
<dbReference type="GO" id="GO:0006309">
    <property type="term" value="P:apoptotic DNA fragmentation"/>
    <property type="evidence" value="ECO:0007669"/>
    <property type="project" value="TreeGrafter"/>
</dbReference>
<dbReference type="OrthoDB" id="5960141at2759"/>
<dbReference type="GO" id="GO:0000014">
    <property type="term" value="F:single-stranded DNA endodeoxyribonuclease activity"/>
    <property type="evidence" value="ECO:0007669"/>
    <property type="project" value="TreeGrafter"/>
</dbReference>
<dbReference type="InterPro" id="IPR040255">
    <property type="entry name" value="Non-specific_endonuclease"/>
</dbReference>
<dbReference type="GO" id="GO:0003676">
    <property type="term" value="F:nucleic acid binding"/>
    <property type="evidence" value="ECO:0007669"/>
    <property type="project" value="InterPro"/>
</dbReference>
<reference evidence="8" key="2">
    <citation type="submission" date="2022-10" db="EMBL/GenBank/DDBJ databases">
        <authorList>
            <consortium name="ENA_rothamsted_submissions"/>
            <consortium name="culmorum"/>
            <person name="King R."/>
        </authorList>
    </citation>
    <scope>NUCLEOTIDE SEQUENCE</scope>
</reference>
<sequence length="1002" mass="113729">MIFCKTFDLVLIIVLLNQLSFAVESKKLLNDVDGNARDLKLQDDYFPNSFYMHEILQDIQRRPGYQDELNDEEVNSKPLRKTQGIIRVGTHRKSTNSVSDDRTKYPGKIIASSMALKPSLKNISDENDTKLSKRGLFPKKPGKKLLKKVCKYVKTRKEPKPVAVKLQKNVEYNGWDGLRKKLAQPCLVYPDCDKKLGQLKDMKDLFIFFVVTILALASSHVINTDEQLPIFEASDSTNITAANIACTININTQAGSPQPVYIRPGTNQFFHPANRNGEIQMTANQAIELWCSGNWASPAGAPNLITATCVSGQTFQYNEYTLNFNEFRCTQFPRWTARRTTTGCFNGGILVDFGFQVTTRWLHVYTVCHDLVLETNWFSKYQLTPISDANQRNVNRPDWSQAGFFTANNVDQLYGRERQRETIAIILEDQAAADRFIEQTGEVYLARGHMAAFTDFIFATEQRATMHFLNVAPQWQTFNNGNWVAVESSTRRFAGDRGLTLDVYTGTWGNGQLWNTAGSWRNIFLDWPAQRIPMPMIYYKVLIHQKTLSGVVLIGVNNPHLTLTDIQTRGYIVCPDVSNQINYISWNTTNIRRGYSSHVINSNELPPIFEDFDSTNITEANIACTIEISTQTGSPQPVYIRPGTNQFFHPANRNGQIQMTANEAMEMWCSGTWASPAGAPNLITATCVSGQTFQYNGINFNFNDFRCTGWPWWTSRNTGDKCYGNGVLVDFGFQVDSRWLHVYTSCHDLDLETTWFVKHKFTPISDGNQRSVTRPSWTQSGFFTSSNVNGLYTRLTQTATVATILEDQAAANRFIEADPSEVFLSRGHIAAMTDFIFATEQRATFHFLNAAPQWQTFNGYNWVSVEISSRILASDRGINLDVYSGTWGNGQLWNTAGSWRNIFLDWPAGKIQMPMIYYKLLIHQETLSGVVLIGVNNPHLSLAEIQNLGYIICPDVSDQITYVSWTKGDLRRGYSYACEIHEFVRIVHHIPEIENIRYQLLV</sequence>
<dbReference type="PANTHER" id="PTHR13966:SF19">
    <property type="entry name" value="NUCLEASE EXOG, MITOCHONDRIAL"/>
    <property type="match status" value="1"/>
</dbReference>
<dbReference type="GO" id="GO:0046872">
    <property type="term" value="F:metal ion binding"/>
    <property type="evidence" value="ECO:0007669"/>
    <property type="project" value="UniProtKB-KW"/>
</dbReference>
<evidence type="ECO:0000256" key="4">
    <source>
        <dbReference type="PIRSR" id="PIRSR640255-1"/>
    </source>
</evidence>
<evidence type="ECO:0000259" key="7">
    <source>
        <dbReference type="SMART" id="SM00892"/>
    </source>
</evidence>
<keyword evidence="9" id="KW-1185">Reference proteome</keyword>
<dbReference type="GO" id="GO:0005634">
    <property type="term" value="C:nucleus"/>
    <property type="evidence" value="ECO:0007669"/>
    <property type="project" value="TreeGrafter"/>
</dbReference>
<comment type="similarity">
    <text evidence="1">Belongs to the DNA/RNA non-specific endonuclease family.</text>
</comment>
<feature type="chain" id="PRO_5040203328" description="DNA/RNA non-specific endonuclease/pyrophosphatase/phosphodiesterase domain-containing protein" evidence="6">
    <location>
        <begin position="23"/>
        <end position="1002"/>
    </location>
</feature>
<dbReference type="EMBL" id="OU895880">
    <property type="protein sequence ID" value="CAG9810362.1"/>
    <property type="molecule type" value="Genomic_DNA"/>
</dbReference>
<organism evidence="8 9">
    <name type="scientific">Chironomus riparius</name>
    <dbReference type="NCBI Taxonomy" id="315576"/>
    <lineage>
        <taxon>Eukaryota</taxon>
        <taxon>Metazoa</taxon>
        <taxon>Ecdysozoa</taxon>
        <taxon>Arthropoda</taxon>
        <taxon>Hexapoda</taxon>
        <taxon>Insecta</taxon>
        <taxon>Pterygota</taxon>
        <taxon>Neoptera</taxon>
        <taxon>Endopterygota</taxon>
        <taxon>Diptera</taxon>
        <taxon>Nematocera</taxon>
        <taxon>Chironomoidea</taxon>
        <taxon>Chironomidae</taxon>
        <taxon>Chironominae</taxon>
        <taxon>Chironomus</taxon>
    </lineage>
</organism>
<dbReference type="SMART" id="SM00892">
    <property type="entry name" value="Endonuclease_NS"/>
    <property type="match status" value="2"/>
</dbReference>
<accession>A0A9N9S307</accession>
<dbReference type="Gene3D" id="3.40.570.10">
    <property type="entry name" value="Extracellular Endonuclease, subunit A"/>
    <property type="match status" value="2"/>
</dbReference>
<evidence type="ECO:0000313" key="8">
    <source>
        <dbReference type="EMBL" id="CAG9810362.1"/>
    </source>
</evidence>
<dbReference type="PANTHER" id="PTHR13966">
    <property type="entry name" value="ENDONUCLEASE RELATED"/>
    <property type="match status" value="1"/>
</dbReference>
<dbReference type="GO" id="GO:0004521">
    <property type="term" value="F:RNA endonuclease activity"/>
    <property type="evidence" value="ECO:0007669"/>
    <property type="project" value="TreeGrafter"/>
</dbReference>
<evidence type="ECO:0000256" key="6">
    <source>
        <dbReference type="SAM" id="SignalP"/>
    </source>
</evidence>
<dbReference type="InterPro" id="IPR001604">
    <property type="entry name" value="Endo_G_ENPP1-like_dom"/>
</dbReference>
<feature type="signal peptide" evidence="6">
    <location>
        <begin position="1"/>
        <end position="22"/>
    </location>
</feature>
<gene>
    <name evidence="8" type="ORF">CHIRRI_LOCUS13176</name>
</gene>